<dbReference type="NCBIfam" id="NF045521">
    <property type="entry name" value="rhoda_near_glyco"/>
    <property type="match status" value="1"/>
</dbReference>
<dbReference type="SUPFAM" id="SSF52821">
    <property type="entry name" value="Rhodanese/Cell cycle control phosphatase"/>
    <property type="match status" value="1"/>
</dbReference>
<reference evidence="2" key="1">
    <citation type="submission" date="2020-01" db="EMBL/GenBank/DDBJ databases">
        <authorList>
            <person name="Meier V. D."/>
            <person name="Meier V D."/>
        </authorList>
    </citation>
    <scope>NUCLEOTIDE SEQUENCE</scope>
    <source>
        <strain evidence="2">HLG_WM_MAG_10</strain>
    </source>
</reference>
<dbReference type="InterPro" id="IPR001763">
    <property type="entry name" value="Rhodanese-like_dom"/>
</dbReference>
<evidence type="ECO:0000259" key="1">
    <source>
        <dbReference type="PROSITE" id="PS50206"/>
    </source>
</evidence>
<dbReference type="PANTHER" id="PTHR43031">
    <property type="entry name" value="FAD-DEPENDENT OXIDOREDUCTASE"/>
    <property type="match status" value="1"/>
</dbReference>
<dbReference type="CDD" id="cd00158">
    <property type="entry name" value="RHOD"/>
    <property type="match status" value="1"/>
</dbReference>
<gene>
    <name evidence="2" type="ORF">HELGO_WM27127</name>
</gene>
<name>A0A6S6UE67_9BACT</name>
<protein>
    <submittedName>
        <fullName evidence="2">Rhodanese</fullName>
    </submittedName>
</protein>
<proteinExistence type="predicted"/>
<dbReference type="PROSITE" id="PS50206">
    <property type="entry name" value="RHODANESE_3"/>
    <property type="match status" value="1"/>
</dbReference>
<feature type="domain" description="Rhodanese" evidence="1">
    <location>
        <begin position="57"/>
        <end position="146"/>
    </location>
</feature>
<sequence length="174" mass="20267">MKYIILTIVFLSIALIGFLGMKWIRVLTASNYDQMLEALYSKTVPFIYPSREDQIKDLRPYVLLDTRSPEEYAISCLPNAIWIGYPEMDKKVLETLSKDQAILVYCSVGYRSERIGEQLLEMGFTDVHNLYGGIFEWINKGYKVCNSEGQWVDRVHGYSRPWGRWITSDIEVVY</sequence>
<evidence type="ECO:0000313" key="2">
    <source>
        <dbReference type="EMBL" id="CAA6830279.1"/>
    </source>
</evidence>
<dbReference type="AlphaFoldDB" id="A0A6S6UE67"/>
<dbReference type="PANTHER" id="PTHR43031:SF16">
    <property type="entry name" value="OXIDOREDUCTASE"/>
    <property type="match status" value="1"/>
</dbReference>
<accession>A0A6S6UE67</accession>
<dbReference type="SMART" id="SM00450">
    <property type="entry name" value="RHOD"/>
    <property type="match status" value="1"/>
</dbReference>
<dbReference type="InterPro" id="IPR036873">
    <property type="entry name" value="Rhodanese-like_dom_sf"/>
</dbReference>
<organism evidence="2">
    <name type="scientific">uncultured Aureispira sp</name>
    <dbReference type="NCBI Taxonomy" id="1331704"/>
    <lineage>
        <taxon>Bacteria</taxon>
        <taxon>Pseudomonadati</taxon>
        <taxon>Bacteroidota</taxon>
        <taxon>Saprospiria</taxon>
        <taxon>Saprospirales</taxon>
        <taxon>Saprospiraceae</taxon>
        <taxon>Aureispira</taxon>
        <taxon>environmental samples</taxon>
    </lineage>
</organism>
<dbReference type="EMBL" id="CACVAQ010000545">
    <property type="protein sequence ID" value="CAA6830279.1"/>
    <property type="molecule type" value="Genomic_DNA"/>
</dbReference>
<dbReference type="Gene3D" id="3.40.250.10">
    <property type="entry name" value="Rhodanese-like domain"/>
    <property type="match status" value="1"/>
</dbReference>
<dbReference type="InterPro" id="IPR050229">
    <property type="entry name" value="GlpE_sulfurtransferase"/>
</dbReference>
<dbReference type="Pfam" id="PF00581">
    <property type="entry name" value="Rhodanese"/>
    <property type="match status" value="1"/>
</dbReference>